<protein>
    <submittedName>
        <fullName evidence="1">Uncharacterized protein</fullName>
    </submittedName>
</protein>
<dbReference type="AlphaFoldDB" id="A0A1G5CP76"/>
<organism evidence="1 2">
    <name type="scientific">Alkaliphilus peptidifermentans DSM 18978</name>
    <dbReference type="NCBI Taxonomy" id="1120976"/>
    <lineage>
        <taxon>Bacteria</taxon>
        <taxon>Bacillati</taxon>
        <taxon>Bacillota</taxon>
        <taxon>Clostridia</taxon>
        <taxon>Peptostreptococcales</taxon>
        <taxon>Natronincolaceae</taxon>
        <taxon>Alkaliphilus</taxon>
    </lineage>
</organism>
<evidence type="ECO:0000313" key="1">
    <source>
        <dbReference type="EMBL" id="SCY04202.1"/>
    </source>
</evidence>
<name>A0A1G5CP76_9FIRM</name>
<keyword evidence="2" id="KW-1185">Reference proteome</keyword>
<reference evidence="1 2" key="1">
    <citation type="submission" date="2016-10" db="EMBL/GenBank/DDBJ databases">
        <authorList>
            <person name="de Groot N.N."/>
        </authorList>
    </citation>
    <scope>NUCLEOTIDE SEQUENCE [LARGE SCALE GENOMIC DNA]</scope>
    <source>
        <strain evidence="1 2">DSM 18978</strain>
    </source>
</reference>
<accession>A0A1G5CP76</accession>
<dbReference type="EMBL" id="FMUS01000003">
    <property type="protein sequence ID" value="SCY04202.1"/>
    <property type="molecule type" value="Genomic_DNA"/>
</dbReference>
<proteinExistence type="predicted"/>
<sequence length="46" mass="5481">MVNNIKDFENTEEVRECGVYTCIHCVVNTCTLDECEMYERRYLQEG</sequence>
<dbReference type="Proteomes" id="UP000198636">
    <property type="component" value="Unassembled WGS sequence"/>
</dbReference>
<evidence type="ECO:0000313" key="2">
    <source>
        <dbReference type="Proteomes" id="UP000198636"/>
    </source>
</evidence>
<gene>
    <name evidence="1" type="ORF">SAMN03080606_00724</name>
</gene>
<dbReference type="RefSeq" id="WP_176758846.1">
    <property type="nucleotide sequence ID" value="NZ_FMUS01000003.1"/>
</dbReference>